<gene>
    <name evidence="1" type="ORF">ES332_D13G017000v1</name>
</gene>
<evidence type="ECO:0000313" key="2">
    <source>
        <dbReference type="Proteomes" id="UP000322667"/>
    </source>
</evidence>
<reference evidence="1 2" key="1">
    <citation type="submission" date="2019-07" db="EMBL/GenBank/DDBJ databases">
        <title>WGS assembly of Gossypium tomentosum.</title>
        <authorList>
            <person name="Chen Z.J."/>
            <person name="Sreedasyam A."/>
            <person name="Ando A."/>
            <person name="Song Q."/>
            <person name="De L."/>
            <person name="Hulse-Kemp A."/>
            <person name="Ding M."/>
            <person name="Ye W."/>
            <person name="Kirkbride R."/>
            <person name="Jenkins J."/>
            <person name="Plott C."/>
            <person name="Lovell J."/>
            <person name="Lin Y.-M."/>
            <person name="Vaughn R."/>
            <person name="Liu B."/>
            <person name="Li W."/>
            <person name="Simpson S."/>
            <person name="Scheffler B."/>
            <person name="Saski C."/>
            <person name="Grover C."/>
            <person name="Hu G."/>
            <person name="Conover J."/>
            <person name="Carlson J."/>
            <person name="Shu S."/>
            <person name="Boston L."/>
            <person name="Williams M."/>
            <person name="Peterson D."/>
            <person name="Mcgee K."/>
            <person name="Jones D."/>
            <person name="Wendel J."/>
            <person name="Stelly D."/>
            <person name="Grimwood J."/>
            <person name="Schmutz J."/>
        </authorList>
    </citation>
    <scope>NUCLEOTIDE SEQUENCE [LARGE SCALE GENOMIC DNA]</scope>
    <source>
        <strain evidence="1">7179.01</strain>
    </source>
</reference>
<evidence type="ECO:0000313" key="1">
    <source>
        <dbReference type="EMBL" id="TYH32827.1"/>
    </source>
</evidence>
<dbReference type="PANTHER" id="PTHR31307:SF40">
    <property type="entry name" value="TRIHELIX TRANSCRIPTION FACTOR ENAP1-RELATED"/>
    <property type="match status" value="1"/>
</dbReference>
<organism evidence="1 2">
    <name type="scientific">Gossypium tomentosum</name>
    <name type="common">Hawaiian cotton</name>
    <name type="synonym">Gossypium sandvicense</name>
    <dbReference type="NCBI Taxonomy" id="34277"/>
    <lineage>
        <taxon>Eukaryota</taxon>
        <taxon>Viridiplantae</taxon>
        <taxon>Streptophyta</taxon>
        <taxon>Embryophyta</taxon>
        <taxon>Tracheophyta</taxon>
        <taxon>Spermatophyta</taxon>
        <taxon>Magnoliopsida</taxon>
        <taxon>eudicotyledons</taxon>
        <taxon>Gunneridae</taxon>
        <taxon>Pentapetalae</taxon>
        <taxon>rosids</taxon>
        <taxon>malvids</taxon>
        <taxon>Malvales</taxon>
        <taxon>Malvaceae</taxon>
        <taxon>Malvoideae</taxon>
        <taxon>Gossypium</taxon>
    </lineage>
</organism>
<name>A0A5D2HRC2_GOSTO</name>
<dbReference type="InterPro" id="IPR044823">
    <property type="entry name" value="ASIL1/2-like"/>
</dbReference>
<protein>
    <submittedName>
        <fullName evidence="1">Uncharacterized protein</fullName>
    </submittedName>
</protein>
<dbReference type="GO" id="GO:0005634">
    <property type="term" value="C:nucleus"/>
    <property type="evidence" value="ECO:0007669"/>
    <property type="project" value="TreeGrafter"/>
</dbReference>
<dbReference type="EMBL" id="CM017635">
    <property type="protein sequence ID" value="TYH32827.1"/>
    <property type="molecule type" value="Genomic_DNA"/>
</dbReference>
<proteinExistence type="predicted"/>
<dbReference type="AlphaFoldDB" id="A0A5D2HRC2"/>
<dbReference type="Proteomes" id="UP000322667">
    <property type="component" value="Chromosome D13"/>
</dbReference>
<dbReference type="PANTHER" id="PTHR31307">
    <property type="entry name" value="TRIHELIX TRANSCRIPTION FACTOR ASIL2"/>
    <property type="match status" value="1"/>
</dbReference>
<sequence length="154" mass="17802">MNSHNTRSSVGSGREDCWSEGATATLIKAWGDCFSRLDRGKFCQNAVQEVADPVNSRQNGVKPKKTDSMESHRRLEDVGLSNEASFSELARAILKFREIYERIKGWKQHQVMELEKQRIEFTEDVEFQRMNMLVDAQLEMEKSKREKHFNCSGI</sequence>
<accession>A0A5D2HRC2</accession>
<dbReference type="GO" id="GO:0000976">
    <property type="term" value="F:transcription cis-regulatory region binding"/>
    <property type="evidence" value="ECO:0007669"/>
    <property type="project" value="TreeGrafter"/>
</dbReference>
<keyword evidence="2" id="KW-1185">Reference proteome</keyword>